<dbReference type="PANTHER" id="PTHR33515">
    <property type="entry name" value="RIBOSOME-BINDING FACTOR A, CHLOROPLASTIC-RELATED"/>
    <property type="match status" value="1"/>
</dbReference>
<proteinExistence type="inferred from homology"/>
<reference evidence="4 5" key="1">
    <citation type="submission" date="2023-04" db="EMBL/GenBank/DDBJ databases">
        <authorList>
            <person name="Hsu D."/>
        </authorList>
    </citation>
    <scope>NUCLEOTIDE SEQUENCE [LARGE SCALE GENOMIC DNA]</scope>
    <source>
        <strain evidence="4 5">MK1</strain>
    </source>
</reference>
<name>A0AAU0UPY6_9FIRM</name>
<dbReference type="KEGG" id="dbc:MFMK1_002091"/>
<protein>
    <recommendedName>
        <fullName evidence="3">Ribosome-binding factor A</fullName>
    </recommendedName>
</protein>
<dbReference type="Gene3D" id="3.30.300.20">
    <property type="match status" value="1"/>
</dbReference>
<evidence type="ECO:0000256" key="3">
    <source>
        <dbReference type="HAMAP-Rule" id="MF_00003"/>
    </source>
</evidence>
<dbReference type="FunFam" id="3.30.300.20:FF:000009">
    <property type="entry name" value="Ribosome-binding factor A"/>
    <property type="match status" value="1"/>
</dbReference>
<comment type="similarity">
    <text evidence="3">Belongs to the RbfA family.</text>
</comment>
<keyword evidence="1 3" id="KW-0963">Cytoplasm</keyword>
<keyword evidence="5" id="KW-1185">Reference proteome</keyword>
<dbReference type="GO" id="GO:0005829">
    <property type="term" value="C:cytosol"/>
    <property type="evidence" value="ECO:0007669"/>
    <property type="project" value="TreeGrafter"/>
</dbReference>
<keyword evidence="2 3" id="KW-0690">Ribosome biogenesis</keyword>
<dbReference type="InterPro" id="IPR000238">
    <property type="entry name" value="RbfA"/>
</dbReference>
<dbReference type="HAMAP" id="MF_00003">
    <property type="entry name" value="RbfA"/>
    <property type="match status" value="1"/>
</dbReference>
<comment type="subcellular location">
    <subcellularLocation>
        <location evidence="3">Cytoplasm</location>
    </subcellularLocation>
</comment>
<dbReference type="InterPro" id="IPR020053">
    <property type="entry name" value="Ribosome-bd_factorA_CS"/>
</dbReference>
<dbReference type="SUPFAM" id="SSF89919">
    <property type="entry name" value="Ribosome-binding factor A, RbfA"/>
    <property type="match status" value="1"/>
</dbReference>
<sequence>MSSLRANRVAEQMKKEIAQIIRDEVKDPRIGFVTVTGVELSKDLRHSKIFISILETDKNREDSLAGLEKATSFIRRELGQRLQLRYTPELEFRFDHSIEYGAHISKLLSEVKKPEDEDA</sequence>
<dbReference type="InterPro" id="IPR015946">
    <property type="entry name" value="KH_dom-like_a/b"/>
</dbReference>
<dbReference type="Proteomes" id="UP001329915">
    <property type="component" value="Chromosome"/>
</dbReference>
<dbReference type="PANTHER" id="PTHR33515:SF1">
    <property type="entry name" value="RIBOSOME-BINDING FACTOR A, CHLOROPLASTIC-RELATED"/>
    <property type="match status" value="1"/>
</dbReference>
<accession>A0AAU0UPY6</accession>
<dbReference type="RefSeq" id="WP_366921681.1">
    <property type="nucleotide sequence ID" value="NZ_CP121694.1"/>
</dbReference>
<comment type="subunit">
    <text evidence="3">Monomer. Binds 30S ribosomal subunits, but not 50S ribosomal subunits or 70S ribosomes.</text>
</comment>
<evidence type="ECO:0000256" key="2">
    <source>
        <dbReference type="ARBA" id="ARBA00022517"/>
    </source>
</evidence>
<dbReference type="NCBIfam" id="TIGR00082">
    <property type="entry name" value="rbfA"/>
    <property type="match status" value="1"/>
</dbReference>
<evidence type="ECO:0000313" key="4">
    <source>
        <dbReference type="EMBL" id="WRO22266.1"/>
    </source>
</evidence>
<evidence type="ECO:0000256" key="1">
    <source>
        <dbReference type="ARBA" id="ARBA00022490"/>
    </source>
</evidence>
<dbReference type="EMBL" id="CP121694">
    <property type="protein sequence ID" value="WRO22266.1"/>
    <property type="molecule type" value="Genomic_DNA"/>
</dbReference>
<comment type="function">
    <text evidence="3">One of several proteins that assist in the late maturation steps of the functional core of the 30S ribosomal subunit. Associates with free 30S ribosomal subunits (but not with 30S subunits that are part of 70S ribosomes or polysomes). Required for efficient processing of 16S rRNA. May interact with the 5'-terminal helix region of 16S rRNA.</text>
</comment>
<evidence type="ECO:0000313" key="5">
    <source>
        <dbReference type="Proteomes" id="UP001329915"/>
    </source>
</evidence>
<dbReference type="Pfam" id="PF02033">
    <property type="entry name" value="RBFA"/>
    <property type="match status" value="1"/>
</dbReference>
<gene>
    <name evidence="3 4" type="primary">rbfA</name>
    <name evidence="4" type="ORF">MFMK1_002091</name>
</gene>
<dbReference type="GO" id="GO:0030490">
    <property type="term" value="P:maturation of SSU-rRNA"/>
    <property type="evidence" value="ECO:0007669"/>
    <property type="project" value="UniProtKB-UniRule"/>
</dbReference>
<dbReference type="AlphaFoldDB" id="A0AAU0UPY6"/>
<dbReference type="PROSITE" id="PS01319">
    <property type="entry name" value="RBFA"/>
    <property type="match status" value="1"/>
</dbReference>
<dbReference type="GO" id="GO:0043024">
    <property type="term" value="F:ribosomal small subunit binding"/>
    <property type="evidence" value="ECO:0007669"/>
    <property type="project" value="TreeGrafter"/>
</dbReference>
<dbReference type="InterPro" id="IPR023799">
    <property type="entry name" value="RbfA_dom_sf"/>
</dbReference>
<organism evidence="4 5">
    <name type="scientific">Metallumcola ferriviriculae</name>
    <dbReference type="NCBI Taxonomy" id="3039180"/>
    <lineage>
        <taxon>Bacteria</taxon>
        <taxon>Bacillati</taxon>
        <taxon>Bacillota</taxon>
        <taxon>Clostridia</taxon>
        <taxon>Neomoorellales</taxon>
        <taxon>Desulfitibacteraceae</taxon>
        <taxon>Metallumcola</taxon>
    </lineage>
</organism>